<dbReference type="AlphaFoldDB" id="A0A9W7T210"/>
<proteinExistence type="predicted"/>
<dbReference type="Pfam" id="PF00059">
    <property type="entry name" value="Lectin_C"/>
    <property type="match status" value="1"/>
</dbReference>
<dbReference type="PROSITE" id="PS50041">
    <property type="entry name" value="C_TYPE_LECTIN_2"/>
    <property type="match status" value="1"/>
</dbReference>
<dbReference type="GO" id="GO:0030246">
    <property type="term" value="F:carbohydrate binding"/>
    <property type="evidence" value="ECO:0007669"/>
    <property type="project" value="UniProtKB-KW"/>
</dbReference>
<evidence type="ECO:0000256" key="1">
    <source>
        <dbReference type="ARBA" id="ARBA00022734"/>
    </source>
</evidence>
<protein>
    <submittedName>
        <fullName evidence="3">CD209 molecule</fullName>
    </submittedName>
</protein>
<keyword evidence="1" id="KW-0430">Lectin</keyword>
<gene>
    <name evidence="3" type="ORF">IRJ41_006011</name>
</gene>
<dbReference type="InterPro" id="IPR016186">
    <property type="entry name" value="C-type_lectin-like/link_sf"/>
</dbReference>
<feature type="domain" description="C-type lectin" evidence="2">
    <location>
        <begin position="7"/>
        <end position="118"/>
    </location>
</feature>
<dbReference type="OrthoDB" id="8921565at2759"/>
<accession>A0A9W7T210</accession>
<evidence type="ECO:0000313" key="3">
    <source>
        <dbReference type="EMBL" id="KAI7789281.1"/>
    </source>
</evidence>
<dbReference type="EMBL" id="JAFHDT010000763">
    <property type="protein sequence ID" value="KAI7789281.1"/>
    <property type="molecule type" value="Genomic_DNA"/>
</dbReference>
<dbReference type="InterPro" id="IPR001304">
    <property type="entry name" value="C-type_lectin-like"/>
</dbReference>
<dbReference type="InterPro" id="IPR050111">
    <property type="entry name" value="C-type_lectin/snaclec_domain"/>
</dbReference>
<sequence>MDGWIYYQSHFYFISSELLGWSESRRYCRERGADLIIIDNREEEDFILKTPGSYNSWMGLSDFVVDDRWKWVDGSALNFTFWRSGEPNVTKNRVDCILSTTAGWAMYPCNYGFKWICEKLFSK</sequence>
<dbReference type="InterPro" id="IPR016187">
    <property type="entry name" value="CTDL_fold"/>
</dbReference>
<organism evidence="3 4">
    <name type="scientific">Triplophysa rosa</name>
    <name type="common">Cave loach</name>
    <dbReference type="NCBI Taxonomy" id="992332"/>
    <lineage>
        <taxon>Eukaryota</taxon>
        <taxon>Metazoa</taxon>
        <taxon>Chordata</taxon>
        <taxon>Craniata</taxon>
        <taxon>Vertebrata</taxon>
        <taxon>Euteleostomi</taxon>
        <taxon>Actinopterygii</taxon>
        <taxon>Neopterygii</taxon>
        <taxon>Teleostei</taxon>
        <taxon>Ostariophysi</taxon>
        <taxon>Cypriniformes</taxon>
        <taxon>Nemacheilidae</taxon>
        <taxon>Triplophysa</taxon>
    </lineage>
</organism>
<name>A0A9W7T210_TRIRA</name>
<dbReference type="PANTHER" id="PTHR22803">
    <property type="entry name" value="MANNOSE, PHOSPHOLIPASE, LECTIN RECEPTOR RELATED"/>
    <property type="match status" value="1"/>
</dbReference>
<reference evidence="3" key="1">
    <citation type="submission" date="2021-02" db="EMBL/GenBank/DDBJ databases">
        <title>Comparative genomics reveals that relaxation of natural selection precedes convergent phenotypic evolution of cavefish.</title>
        <authorList>
            <person name="Peng Z."/>
        </authorList>
    </citation>
    <scope>NUCLEOTIDE SEQUENCE</scope>
    <source>
        <tissue evidence="3">Muscle</tissue>
    </source>
</reference>
<dbReference type="SUPFAM" id="SSF56436">
    <property type="entry name" value="C-type lectin-like"/>
    <property type="match status" value="1"/>
</dbReference>
<dbReference type="Proteomes" id="UP001059041">
    <property type="component" value="Unassembled WGS sequence"/>
</dbReference>
<dbReference type="InterPro" id="IPR033989">
    <property type="entry name" value="CD209-like_CTLD"/>
</dbReference>
<comment type="caution">
    <text evidence="3">The sequence shown here is derived from an EMBL/GenBank/DDBJ whole genome shotgun (WGS) entry which is preliminary data.</text>
</comment>
<dbReference type="SMART" id="SM00034">
    <property type="entry name" value="CLECT"/>
    <property type="match status" value="1"/>
</dbReference>
<dbReference type="CDD" id="cd03590">
    <property type="entry name" value="CLECT_DC-SIGN_like"/>
    <property type="match status" value="1"/>
</dbReference>
<evidence type="ECO:0000259" key="2">
    <source>
        <dbReference type="PROSITE" id="PS50041"/>
    </source>
</evidence>
<keyword evidence="4" id="KW-1185">Reference proteome</keyword>
<evidence type="ECO:0000313" key="4">
    <source>
        <dbReference type="Proteomes" id="UP001059041"/>
    </source>
</evidence>
<dbReference type="Gene3D" id="3.10.100.10">
    <property type="entry name" value="Mannose-Binding Protein A, subunit A"/>
    <property type="match status" value="1"/>
</dbReference>